<dbReference type="InterPro" id="IPR008166">
    <property type="entry name" value="Glyco_transf_92"/>
</dbReference>
<evidence type="ECO:0000256" key="7">
    <source>
        <dbReference type="ARBA" id="ARBA00023136"/>
    </source>
</evidence>
<dbReference type="EC" id="2.4.1.-" evidence="8"/>
<dbReference type="GO" id="GO:0016757">
    <property type="term" value="F:glycosyltransferase activity"/>
    <property type="evidence" value="ECO:0007669"/>
    <property type="project" value="UniProtKB-UniRule"/>
</dbReference>
<evidence type="ECO:0000256" key="3">
    <source>
        <dbReference type="ARBA" id="ARBA00022676"/>
    </source>
</evidence>
<reference evidence="10" key="1">
    <citation type="submission" date="2024-02" db="UniProtKB">
        <authorList>
            <consortium name="WormBaseParasite"/>
        </authorList>
    </citation>
    <scope>IDENTIFICATION</scope>
</reference>
<name>A0AAF3F3Z9_9BILA</name>
<dbReference type="PANTHER" id="PTHR21461">
    <property type="entry name" value="GLYCOSYLTRANSFERASE FAMILY 92 PROTEIN"/>
    <property type="match status" value="1"/>
</dbReference>
<comment type="similarity">
    <text evidence="2 8">Belongs to the glycosyltransferase 92 family.</text>
</comment>
<dbReference type="GO" id="GO:0016020">
    <property type="term" value="C:membrane"/>
    <property type="evidence" value="ECO:0007669"/>
    <property type="project" value="UniProtKB-SubCell"/>
</dbReference>
<dbReference type="GO" id="GO:0005737">
    <property type="term" value="C:cytoplasm"/>
    <property type="evidence" value="ECO:0007669"/>
    <property type="project" value="TreeGrafter"/>
</dbReference>
<evidence type="ECO:0000313" key="9">
    <source>
        <dbReference type="Proteomes" id="UP000887575"/>
    </source>
</evidence>
<evidence type="ECO:0000256" key="4">
    <source>
        <dbReference type="ARBA" id="ARBA00022679"/>
    </source>
</evidence>
<evidence type="ECO:0000256" key="6">
    <source>
        <dbReference type="ARBA" id="ARBA00022989"/>
    </source>
</evidence>
<evidence type="ECO:0000256" key="2">
    <source>
        <dbReference type="ARBA" id="ARBA00007647"/>
    </source>
</evidence>
<dbReference type="Pfam" id="PF01697">
    <property type="entry name" value="Glyco_transf_92"/>
    <property type="match status" value="1"/>
</dbReference>
<keyword evidence="4 8" id="KW-0808">Transferase</keyword>
<evidence type="ECO:0000313" key="10">
    <source>
        <dbReference type="WBParaSite" id="MBELARI_LOCUS2128.2"/>
    </source>
</evidence>
<sequence length="451" mass="51698">MYKLLDQNNAQKCNSFRFFFVTLFVTSLLLVYFLFAEEFETTNFPFESSLLTGIKNRSRTGPEVKFVEISTGNFAFSAVIDQRDADDEEPKQAEPELESIRRSQIRVMMAVTKSSNFSCQFADGLKIPGKMLEIGSGVGYLNCLAPKNISLESIDEITICDDTLQKSAIVPISYRIPKKTISFDQTFAICVPLIFGEKYTAEHFVEFVEMNRLLGVEQISIYTNGSLDSKLKVVMEKYSNQGFLEVISFLRPFNDDKVYYYGQHFTIADCLLRHIGRTEFVALQDLDEFAVVKVDENSSFSSPPNRLTFLPELFSNDKTAAIQLKIDYIVENKSELPFTLNNHEQIYYEGRTQYYSSKCIVRPHYFLTQNVHYPIDHARKDYRTDLSRTGPEVKFVEISIGNFAFSAVIDQRNADDEEPEQAESELESIRRSQIRVMMAVTKSSNFSCQMV</sequence>
<keyword evidence="7 8" id="KW-0472">Membrane</keyword>
<dbReference type="AlphaFoldDB" id="A0AAF3F3Z9"/>
<dbReference type="Proteomes" id="UP000887575">
    <property type="component" value="Unassembled WGS sequence"/>
</dbReference>
<protein>
    <recommendedName>
        <fullName evidence="8">Glycosyltransferase family 92 protein</fullName>
        <ecNumber evidence="8">2.4.1.-</ecNumber>
    </recommendedName>
</protein>
<keyword evidence="5 8" id="KW-0812">Transmembrane</keyword>
<keyword evidence="6 8" id="KW-1133">Transmembrane helix</keyword>
<evidence type="ECO:0000256" key="8">
    <source>
        <dbReference type="RuleBase" id="RU366017"/>
    </source>
</evidence>
<keyword evidence="9" id="KW-1185">Reference proteome</keyword>
<evidence type="ECO:0000256" key="1">
    <source>
        <dbReference type="ARBA" id="ARBA00004167"/>
    </source>
</evidence>
<dbReference type="PANTHER" id="PTHR21461:SF87">
    <property type="entry name" value="GH12965P"/>
    <property type="match status" value="1"/>
</dbReference>
<feature type="transmembrane region" description="Helical" evidence="8">
    <location>
        <begin position="16"/>
        <end position="35"/>
    </location>
</feature>
<accession>A0AAF3F3Z9</accession>
<proteinExistence type="inferred from homology"/>
<organism evidence="9 10">
    <name type="scientific">Mesorhabditis belari</name>
    <dbReference type="NCBI Taxonomy" id="2138241"/>
    <lineage>
        <taxon>Eukaryota</taxon>
        <taxon>Metazoa</taxon>
        <taxon>Ecdysozoa</taxon>
        <taxon>Nematoda</taxon>
        <taxon>Chromadorea</taxon>
        <taxon>Rhabditida</taxon>
        <taxon>Rhabditina</taxon>
        <taxon>Rhabditomorpha</taxon>
        <taxon>Rhabditoidea</taxon>
        <taxon>Rhabditidae</taxon>
        <taxon>Mesorhabditinae</taxon>
        <taxon>Mesorhabditis</taxon>
    </lineage>
</organism>
<evidence type="ECO:0000256" key="5">
    <source>
        <dbReference type="ARBA" id="ARBA00022692"/>
    </source>
</evidence>
<dbReference type="WBParaSite" id="MBELARI_LOCUS2128.2">
    <property type="protein sequence ID" value="MBELARI_LOCUS2128.2"/>
    <property type="gene ID" value="MBELARI_LOCUS2128"/>
</dbReference>
<comment type="subcellular location">
    <subcellularLocation>
        <location evidence="1">Membrane</location>
        <topology evidence="1">Single-pass membrane protein</topology>
    </subcellularLocation>
</comment>
<keyword evidence="3 8" id="KW-0328">Glycosyltransferase</keyword>